<protein>
    <submittedName>
        <fullName evidence="2">Lipoprotein</fullName>
    </submittedName>
</protein>
<dbReference type="EMBL" id="CABVLY010000045">
    <property type="protein sequence ID" value="VVU54061.1"/>
    <property type="molecule type" value="Genomic_DNA"/>
</dbReference>
<evidence type="ECO:0000256" key="1">
    <source>
        <dbReference type="SAM" id="SignalP"/>
    </source>
</evidence>
<organism evidence="2 3">
    <name type="scientific">Burkholderia anthina</name>
    <dbReference type="NCBI Taxonomy" id="179879"/>
    <lineage>
        <taxon>Bacteria</taxon>
        <taxon>Pseudomonadati</taxon>
        <taxon>Pseudomonadota</taxon>
        <taxon>Betaproteobacteria</taxon>
        <taxon>Burkholderiales</taxon>
        <taxon>Burkholderiaceae</taxon>
        <taxon>Burkholderia</taxon>
        <taxon>Burkholderia cepacia complex</taxon>
    </lineage>
</organism>
<feature type="chain" id="PRO_5027079692" evidence="1">
    <location>
        <begin position="29"/>
        <end position="199"/>
    </location>
</feature>
<dbReference type="AlphaFoldDB" id="A0A6P2GJH1"/>
<feature type="signal peptide" evidence="1">
    <location>
        <begin position="1"/>
        <end position="28"/>
    </location>
</feature>
<proteinExistence type="predicted"/>
<gene>
    <name evidence="2" type="ORF">BAN20980_06701</name>
</gene>
<accession>A0A6P2GJH1</accession>
<sequence>MGAMRAPAAAVRRALVPLLAAWWCHAHAAPPLPPSVAAQLPAGYRPFVAQPGPALADGRHSLLVVVHRAVDTRERPSPRPLLIYEEQADHTYRLAARNDSAVLHANDALQCDPFDPEDAADGGIAVKGRYFTVQNDVACGQHWSDYVTFRYDPRTQGWVFASQIYTESFPLEPDKPDFVSAVRADAHRPVSFGQWRRKE</sequence>
<dbReference type="Proteomes" id="UP000494201">
    <property type="component" value="Unassembled WGS sequence"/>
</dbReference>
<keyword evidence="1" id="KW-0732">Signal</keyword>
<name>A0A6P2GJH1_9BURK</name>
<evidence type="ECO:0000313" key="3">
    <source>
        <dbReference type="Proteomes" id="UP000494201"/>
    </source>
</evidence>
<reference evidence="2 3" key="1">
    <citation type="submission" date="2019-09" db="EMBL/GenBank/DDBJ databases">
        <authorList>
            <person name="Depoorter E."/>
        </authorList>
    </citation>
    <scope>NUCLEOTIDE SEQUENCE [LARGE SCALE GENOMIC DNA]</scope>
    <source>
        <strain evidence="2">LMG 20980</strain>
    </source>
</reference>
<evidence type="ECO:0000313" key="2">
    <source>
        <dbReference type="EMBL" id="VVU54061.1"/>
    </source>
</evidence>
<keyword evidence="2" id="KW-0449">Lipoprotein</keyword>